<keyword evidence="2" id="KW-1185">Reference proteome</keyword>
<evidence type="ECO:0000313" key="2">
    <source>
        <dbReference type="Proteomes" id="UP001059596"/>
    </source>
</evidence>
<name>A0A9P9YDX6_9MUSC</name>
<comment type="caution">
    <text evidence="1">The sequence shown here is derived from an EMBL/GenBank/DDBJ whole genome shotgun (WGS) entry which is preliminary data.</text>
</comment>
<reference evidence="1" key="1">
    <citation type="journal article" date="2023" name="Genome Biol. Evol.">
        <title>Long-read-based Genome Assembly of Drosophila gunungcola Reveals Fewer Chemosensory Genes in Flower-breeding Species.</title>
        <authorList>
            <person name="Negi A."/>
            <person name="Liao B.Y."/>
            <person name="Yeh S.D."/>
        </authorList>
    </citation>
    <scope>NUCLEOTIDE SEQUENCE</scope>
    <source>
        <strain evidence="1">Sukarami</strain>
    </source>
</reference>
<accession>A0A9P9YDX6</accession>
<sequence>MIFIPEGLRLQFKLLNQAVASFMLHPTTVKIPCEGAFLAAKSTKSFWGMPEWLAYVVVVTGLKNCNCAVSAIRQEGYASYAHRNDMVEGLVNR</sequence>
<proteinExistence type="predicted"/>
<gene>
    <name evidence="1" type="ORF">M5D96_011974</name>
</gene>
<protein>
    <submittedName>
        <fullName evidence="1">Uncharacterized protein</fullName>
    </submittedName>
</protein>
<dbReference type="EMBL" id="JAMKOV010000042">
    <property type="protein sequence ID" value="KAI8035244.1"/>
    <property type="molecule type" value="Genomic_DNA"/>
</dbReference>
<evidence type="ECO:0000313" key="1">
    <source>
        <dbReference type="EMBL" id="KAI8035244.1"/>
    </source>
</evidence>
<dbReference type="Proteomes" id="UP001059596">
    <property type="component" value="Unassembled WGS sequence"/>
</dbReference>
<organism evidence="1 2">
    <name type="scientific">Drosophila gunungcola</name>
    <name type="common">fruit fly</name>
    <dbReference type="NCBI Taxonomy" id="103775"/>
    <lineage>
        <taxon>Eukaryota</taxon>
        <taxon>Metazoa</taxon>
        <taxon>Ecdysozoa</taxon>
        <taxon>Arthropoda</taxon>
        <taxon>Hexapoda</taxon>
        <taxon>Insecta</taxon>
        <taxon>Pterygota</taxon>
        <taxon>Neoptera</taxon>
        <taxon>Endopterygota</taxon>
        <taxon>Diptera</taxon>
        <taxon>Brachycera</taxon>
        <taxon>Muscomorpha</taxon>
        <taxon>Ephydroidea</taxon>
        <taxon>Drosophilidae</taxon>
        <taxon>Drosophila</taxon>
        <taxon>Sophophora</taxon>
    </lineage>
</organism>
<dbReference type="AlphaFoldDB" id="A0A9P9YDX6"/>